<feature type="transmembrane region" description="Helical" evidence="1">
    <location>
        <begin position="354"/>
        <end position="371"/>
    </location>
</feature>
<evidence type="ECO:0000313" key="4">
    <source>
        <dbReference type="Proteomes" id="UP001642409"/>
    </source>
</evidence>
<proteinExistence type="predicted"/>
<evidence type="ECO:0000256" key="1">
    <source>
        <dbReference type="SAM" id="Phobius"/>
    </source>
</evidence>
<name>A0AA86U1E9_9EUKA</name>
<gene>
    <name evidence="3" type="ORF">HINF_LOCUS11459</name>
    <name evidence="2" type="ORF">HINF_LOCUS25965</name>
</gene>
<dbReference type="EMBL" id="CAXDID020000025">
    <property type="protein sequence ID" value="CAL5990627.1"/>
    <property type="molecule type" value="Genomic_DNA"/>
</dbReference>
<feature type="transmembrane region" description="Helical" evidence="1">
    <location>
        <begin position="259"/>
        <end position="292"/>
    </location>
</feature>
<dbReference type="Proteomes" id="UP001642409">
    <property type="component" value="Unassembled WGS sequence"/>
</dbReference>
<dbReference type="EMBL" id="CATOUU010000654">
    <property type="protein sequence ID" value="CAI9938320.1"/>
    <property type="molecule type" value="Genomic_DNA"/>
</dbReference>
<keyword evidence="1" id="KW-0812">Transmembrane</keyword>
<evidence type="ECO:0000313" key="2">
    <source>
        <dbReference type="EMBL" id="CAI9938320.1"/>
    </source>
</evidence>
<comment type="caution">
    <text evidence="2">The sequence shown here is derived from an EMBL/GenBank/DDBJ whole genome shotgun (WGS) entry which is preliminary data.</text>
</comment>
<keyword evidence="1" id="KW-0472">Membrane</keyword>
<accession>A0AA86U1E9</accession>
<dbReference type="AlphaFoldDB" id="A0AA86U1E9"/>
<sequence>MSHLDDSERPLIYGLNCWRTDRTREFSAVVEYEHYILLLADFRGSGHQPTLVSAVTRCLAEKVDVALFDGRVHQKHVDDKEHHEQHDERQMLNTPHFFVMLLFSRATRFRCAWLGLLLETEFFRMSCLVLEVGQFFWLNSTLMAVYSTTQMPSLVIVSVSLSCNVYFNSVRELELVVDVHEHLVSRGSFEAEVLVAIDNVLDQLPDRLSLEGCRRLKVWSLRQLSSMMVRVCPLPYFCLSSSEVPCGPSESQSVSSSFMSWFVLVRLHAAIGVFSECFAMYFTFVEMLLLVWESKPVERSSMMMSVVWEFIDSRQPLYLFIFKCHCNNICFYIFFRLAAQQQTYSFINSIGKKWYILILLFIEYYALLKILSLQRIQYTKVFNQFLLNYCCLSSITHY</sequence>
<organism evidence="2">
    <name type="scientific">Hexamita inflata</name>
    <dbReference type="NCBI Taxonomy" id="28002"/>
    <lineage>
        <taxon>Eukaryota</taxon>
        <taxon>Metamonada</taxon>
        <taxon>Diplomonadida</taxon>
        <taxon>Hexamitidae</taxon>
        <taxon>Hexamitinae</taxon>
        <taxon>Hexamita</taxon>
    </lineage>
</organism>
<feature type="transmembrane region" description="Helical" evidence="1">
    <location>
        <begin position="317"/>
        <end position="334"/>
    </location>
</feature>
<protein>
    <submittedName>
        <fullName evidence="3">Hypothetical_protein</fullName>
    </submittedName>
</protein>
<keyword evidence="4" id="KW-1185">Reference proteome</keyword>
<evidence type="ECO:0000313" key="3">
    <source>
        <dbReference type="EMBL" id="CAL5990627.1"/>
    </source>
</evidence>
<keyword evidence="1" id="KW-1133">Transmembrane helix</keyword>
<reference evidence="2" key="1">
    <citation type="submission" date="2023-06" db="EMBL/GenBank/DDBJ databases">
        <authorList>
            <person name="Kurt Z."/>
        </authorList>
    </citation>
    <scope>NUCLEOTIDE SEQUENCE</scope>
</reference>
<reference evidence="3 4" key="2">
    <citation type="submission" date="2024-07" db="EMBL/GenBank/DDBJ databases">
        <authorList>
            <person name="Akdeniz Z."/>
        </authorList>
    </citation>
    <scope>NUCLEOTIDE SEQUENCE [LARGE SCALE GENOMIC DNA]</scope>
</reference>